<organism evidence="2 3">
    <name type="scientific">Pelobates cultripes</name>
    <name type="common">Western spadefoot toad</name>
    <dbReference type="NCBI Taxonomy" id="61616"/>
    <lineage>
        <taxon>Eukaryota</taxon>
        <taxon>Metazoa</taxon>
        <taxon>Chordata</taxon>
        <taxon>Craniata</taxon>
        <taxon>Vertebrata</taxon>
        <taxon>Euteleostomi</taxon>
        <taxon>Amphibia</taxon>
        <taxon>Batrachia</taxon>
        <taxon>Anura</taxon>
        <taxon>Pelobatoidea</taxon>
        <taxon>Pelobatidae</taxon>
        <taxon>Pelobates</taxon>
    </lineage>
</organism>
<sequence length="125" mass="13629">MENKAAACPTSSGREAHTRASTPNHLSSQTALRTQRSSGTEAHRSSGARSSHNQWNKATLPQSDPTLIGIKQRNTGLKPQAAWRRAKRRPCTDTQHGRPASCTSRSAHGPQLPMETPSFTKRFDG</sequence>
<reference evidence="2" key="1">
    <citation type="submission" date="2022-03" db="EMBL/GenBank/DDBJ databases">
        <authorList>
            <person name="Alioto T."/>
            <person name="Alioto T."/>
            <person name="Gomez Garrido J."/>
        </authorList>
    </citation>
    <scope>NUCLEOTIDE SEQUENCE</scope>
</reference>
<feature type="region of interest" description="Disordered" evidence="1">
    <location>
        <begin position="1"/>
        <end position="125"/>
    </location>
</feature>
<feature type="compositionally biased region" description="Polar residues" evidence="1">
    <location>
        <begin position="9"/>
        <end position="40"/>
    </location>
</feature>
<protein>
    <submittedName>
        <fullName evidence="2">Uncharacterized protein</fullName>
    </submittedName>
</protein>
<gene>
    <name evidence="2" type="ORF">PECUL_23A052275</name>
</gene>
<evidence type="ECO:0000313" key="3">
    <source>
        <dbReference type="Proteomes" id="UP001295444"/>
    </source>
</evidence>
<dbReference type="Proteomes" id="UP001295444">
    <property type="component" value="Chromosome 02"/>
</dbReference>
<evidence type="ECO:0000256" key="1">
    <source>
        <dbReference type="SAM" id="MobiDB-lite"/>
    </source>
</evidence>
<name>A0AAD1RBH8_PELCU</name>
<dbReference type="EMBL" id="OW240913">
    <property type="protein sequence ID" value="CAH2246968.1"/>
    <property type="molecule type" value="Genomic_DNA"/>
</dbReference>
<proteinExistence type="predicted"/>
<feature type="compositionally biased region" description="Polar residues" evidence="1">
    <location>
        <begin position="47"/>
        <end position="65"/>
    </location>
</feature>
<keyword evidence="3" id="KW-1185">Reference proteome</keyword>
<dbReference type="AlphaFoldDB" id="A0AAD1RBH8"/>
<accession>A0AAD1RBH8</accession>
<evidence type="ECO:0000313" key="2">
    <source>
        <dbReference type="EMBL" id="CAH2246968.1"/>
    </source>
</evidence>